<name>A0A2S0N3D6_9BURK</name>
<sequence>MKSSRVTSPVLRVGLMLMCALWTVSGWYFVATRSVSTKPIRSTVVTTVNGPGAVFAGAIFVVLGLVALAILLQGKVAKRTTQFWLVGLLFAIPAAVVFVR</sequence>
<proteinExistence type="predicted"/>
<feature type="transmembrane region" description="Helical" evidence="1">
    <location>
        <begin position="83"/>
        <end position="99"/>
    </location>
</feature>
<dbReference type="Proteomes" id="UP000239326">
    <property type="component" value="Chromosome"/>
</dbReference>
<reference evidence="2 3" key="1">
    <citation type="submission" date="2018-03" db="EMBL/GenBank/DDBJ databases">
        <title>Genome sequencing of Simplicispira sp.</title>
        <authorList>
            <person name="Kim S.-J."/>
            <person name="Heo J."/>
            <person name="Kwon S.-W."/>
        </authorList>
    </citation>
    <scope>NUCLEOTIDE SEQUENCE [LARGE SCALE GENOMIC DNA]</scope>
    <source>
        <strain evidence="2 3">SC1-8</strain>
    </source>
</reference>
<dbReference type="RefSeq" id="WP_106447636.1">
    <property type="nucleotide sequence ID" value="NZ_CP027669.1"/>
</dbReference>
<dbReference type="OrthoDB" id="9915062at2"/>
<gene>
    <name evidence="2" type="ORF">C6571_16400</name>
</gene>
<feature type="transmembrane region" description="Helical" evidence="1">
    <location>
        <begin position="12"/>
        <end position="30"/>
    </location>
</feature>
<evidence type="ECO:0000313" key="3">
    <source>
        <dbReference type="Proteomes" id="UP000239326"/>
    </source>
</evidence>
<accession>A0A2S0N3D6</accession>
<keyword evidence="1" id="KW-1133">Transmembrane helix</keyword>
<evidence type="ECO:0000256" key="1">
    <source>
        <dbReference type="SAM" id="Phobius"/>
    </source>
</evidence>
<protein>
    <submittedName>
        <fullName evidence="2">Uncharacterized protein</fullName>
    </submittedName>
</protein>
<dbReference type="KEGG" id="simp:C6571_16400"/>
<keyword evidence="1" id="KW-0472">Membrane</keyword>
<evidence type="ECO:0000313" key="2">
    <source>
        <dbReference type="EMBL" id="AVO42662.1"/>
    </source>
</evidence>
<feature type="transmembrane region" description="Helical" evidence="1">
    <location>
        <begin position="50"/>
        <end position="71"/>
    </location>
</feature>
<dbReference type="AlphaFoldDB" id="A0A2S0N3D6"/>
<dbReference type="EMBL" id="CP027669">
    <property type="protein sequence ID" value="AVO42662.1"/>
    <property type="molecule type" value="Genomic_DNA"/>
</dbReference>
<keyword evidence="3" id="KW-1185">Reference proteome</keyword>
<organism evidence="2 3">
    <name type="scientific">Simplicispira suum</name>
    <dbReference type="NCBI Taxonomy" id="2109915"/>
    <lineage>
        <taxon>Bacteria</taxon>
        <taxon>Pseudomonadati</taxon>
        <taxon>Pseudomonadota</taxon>
        <taxon>Betaproteobacteria</taxon>
        <taxon>Burkholderiales</taxon>
        <taxon>Comamonadaceae</taxon>
        <taxon>Simplicispira</taxon>
    </lineage>
</organism>
<keyword evidence="1" id="KW-0812">Transmembrane</keyword>